<keyword evidence="2" id="KW-0732">Signal</keyword>
<dbReference type="RefSeq" id="XP_028882816.1">
    <property type="nucleotide sequence ID" value="XM_029025833.1"/>
</dbReference>
<dbReference type="AlphaFoldDB" id="A0A1X0NXA1"/>
<feature type="region of interest" description="Disordered" evidence="1">
    <location>
        <begin position="137"/>
        <end position="177"/>
    </location>
</feature>
<feature type="compositionally biased region" description="Polar residues" evidence="1">
    <location>
        <begin position="279"/>
        <end position="306"/>
    </location>
</feature>
<evidence type="ECO:0000256" key="1">
    <source>
        <dbReference type="SAM" id="MobiDB-lite"/>
    </source>
</evidence>
<feature type="chain" id="PRO_5013321205" description="Mucin-associated surface protein (MASP)" evidence="2">
    <location>
        <begin position="26"/>
        <end position="456"/>
    </location>
</feature>
<feature type="compositionally biased region" description="Low complexity" evidence="1">
    <location>
        <begin position="375"/>
        <end position="388"/>
    </location>
</feature>
<dbReference type="Proteomes" id="UP000192257">
    <property type="component" value="Unassembled WGS sequence"/>
</dbReference>
<dbReference type="VEuPathDB" id="TriTrypDB:TM35_000151810"/>
<name>A0A1X0NXA1_9TRYP</name>
<feature type="region of interest" description="Disordered" evidence="1">
    <location>
        <begin position="189"/>
        <end position="413"/>
    </location>
</feature>
<sequence length="456" mass="47177">MMMMMGRVMCVLAVVLCFACGYTMAAAAAVDDDSPSGRGVSRGAVEVSCGAGGALRVRPAAESEWLTCGARSHVSACGKYADLCRQRTARAARTTTTNVNARQPKAVMAIESGYGLGVFSTVSGYHPAVDDHDIIKNLSSQPSSTTPVLTPRGLSGDSAPLGLGGQTEHKESEAKKDIVPDAVQENLDRVSESQDLKDQDHLKNTKELSQRPSIPQVGITENSGAMTTLDGHSPTHGQTSDETSSQLPEVGTHVASTSSVAQSPSVSNAAGGNSSSDSRTQNAVEGTEAQEGSLQETAKGSPTTAIYSDEGVDSNQHTSPTLSENTPTNSSETSSTTPPRPENTVSEAPTTTPSPAPVNVTAAESQENNSTTQPSSENTTTEAPAATPSPVPNAEINNTLTEAPTTTPSPSLVPNADINTIASTVQKKANADSSVSPVWVRVPLLIVALLFSVTVY</sequence>
<feature type="signal peptide" evidence="2">
    <location>
        <begin position="1"/>
        <end position="25"/>
    </location>
</feature>
<dbReference type="GeneID" id="39985613"/>
<evidence type="ECO:0000256" key="2">
    <source>
        <dbReference type="SAM" id="SignalP"/>
    </source>
</evidence>
<reference evidence="3 4" key="1">
    <citation type="submission" date="2017-03" db="EMBL/GenBank/DDBJ databases">
        <title>An alternative strategy for trypanosome survival in the mammalian bloodstream revealed through genome and transcriptome analysis of the ubiquitous bovine parasite Trypanosoma (Megatrypanum) theileri.</title>
        <authorList>
            <person name="Kelly S."/>
            <person name="Ivens A."/>
            <person name="Mott A."/>
            <person name="O'Neill E."/>
            <person name="Emms D."/>
            <person name="Macleod O."/>
            <person name="Voorheis P."/>
            <person name="Matthews J."/>
            <person name="Matthews K."/>
            <person name="Carrington M."/>
        </authorList>
    </citation>
    <scope>NUCLEOTIDE SEQUENCE [LARGE SCALE GENOMIC DNA]</scope>
    <source>
        <strain evidence="3">Edinburgh</strain>
    </source>
</reference>
<evidence type="ECO:0000313" key="3">
    <source>
        <dbReference type="EMBL" id="ORC88750.1"/>
    </source>
</evidence>
<feature type="compositionally biased region" description="Polar residues" evidence="1">
    <location>
        <begin position="137"/>
        <end position="148"/>
    </location>
</feature>
<feature type="compositionally biased region" description="Low complexity" evidence="1">
    <location>
        <begin position="254"/>
        <end position="278"/>
    </location>
</feature>
<proteinExistence type="predicted"/>
<feature type="compositionally biased region" description="Basic and acidic residues" evidence="1">
    <location>
        <begin position="189"/>
        <end position="209"/>
    </location>
</feature>
<feature type="compositionally biased region" description="Polar residues" evidence="1">
    <location>
        <begin position="235"/>
        <end position="247"/>
    </location>
</feature>
<gene>
    <name evidence="3" type="ORF">TM35_000151810</name>
</gene>
<feature type="compositionally biased region" description="Basic and acidic residues" evidence="1">
    <location>
        <begin position="167"/>
        <end position="177"/>
    </location>
</feature>
<feature type="compositionally biased region" description="Low complexity" evidence="1">
    <location>
        <begin position="318"/>
        <end position="363"/>
    </location>
</feature>
<evidence type="ECO:0000313" key="4">
    <source>
        <dbReference type="Proteomes" id="UP000192257"/>
    </source>
</evidence>
<feature type="compositionally biased region" description="Polar residues" evidence="1">
    <location>
        <begin position="364"/>
        <end position="374"/>
    </location>
</feature>
<dbReference type="EMBL" id="NBCO01000015">
    <property type="protein sequence ID" value="ORC88750.1"/>
    <property type="molecule type" value="Genomic_DNA"/>
</dbReference>
<accession>A0A1X0NXA1</accession>
<organism evidence="3 4">
    <name type="scientific">Trypanosoma theileri</name>
    <dbReference type="NCBI Taxonomy" id="67003"/>
    <lineage>
        <taxon>Eukaryota</taxon>
        <taxon>Discoba</taxon>
        <taxon>Euglenozoa</taxon>
        <taxon>Kinetoplastea</taxon>
        <taxon>Metakinetoplastina</taxon>
        <taxon>Trypanosomatida</taxon>
        <taxon>Trypanosomatidae</taxon>
        <taxon>Trypanosoma</taxon>
    </lineage>
</organism>
<evidence type="ECO:0008006" key="5">
    <source>
        <dbReference type="Google" id="ProtNLM"/>
    </source>
</evidence>
<feature type="compositionally biased region" description="Polar residues" evidence="1">
    <location>
        <begin position="395"/>
        <end position="413"/>
    </location>
</feature>
<comment type="caution">
    <text evidence="3">The sequence shown here is derived from an EMBL/GenBank/DDBJ whole genome shotgun (WGS) entry which is preliminary data.</text>
</comment>
<keyword evidence="4" id="KW-1185">Reference proteome</keyword>
<protein>
    <recommendedName>
        <fullName evidence="5">Mucin-associated surface protein (MASP)</fullName>
    </recommendedName>
</protein>